<comment type="similarity">
    <text evidence="3">Belongs to the class-I DAHP synthase family.</text>
</comment>
<feature type="compositionally biased region" description="Low complexity" evidence="12">
    <location>
        <begin position="19"/>
        <end position="33"/>
    </location>
</feature>
<organism evidence="14 15">
    <name type="scientific">[Candida] anglica</name>
    <dbReference type="NCBI Taxonomy" id="148631"/>
    <lineage>
        <taxon>Eukaryota</taxon>
        <taxon>Fungi</taxon>
        <taxon>Dikarya</taxon>
        <taxon>Ascomycota</taxon>
        <taxon>Saccharomycotina</taxon>
        <taxon>Pichiomycetes</taxon>
        <taxon>Debaryomycetaceae</taxon>
        <taxon>Kurtzmaniella</taxon>
    </lineage>
</organism>
<evidence type="ECO:0000256" key="3">
    <source>
        <dbReference type="ARBA" id="ARBA00007985"/>
    </source>
</evidence>
<name>A0ABP0ED13_9ASCO</name>
<evidence type="ECO:0000256" key="6">
    <source>
        <dbReference type="ARBA" id="ARBA00022679"/>
    </source>
</evidence>
<dbReference type="PANTHER" id="PTHR21225">
    <property type="entry name" value="PHOSPHO-2-DEHYDRO-3-DEOXYHEPTONATE ALDOLASE DAHP SYNTHETASE"/>
    <property type="match status" value="1"/>
</dbReference>
<dbReference type="EMBL" id="OZ004257">
    <property type="protein sequence ID" value="CAK7908424.1"/>
    <property type="molecule type" value="Genomic_DNA"/>
</dbReference>
<dbReference type="PANTHER" id="PTHR21225:SF12">
    <property type="entry name" value="PHOSPHO-2-DEHYDRO-3-DEOXYHEPTONATE ALDOLASE, TYROSINE-INHIBITED"/>
    <property type="match status" value="1"/>
</dbReference>
<feature type="domain" description="DAHP synthetase I/KDSA" evidence="13">
    <location>
        <begin position="120"/>
        <end position="405"/>
    </location>
</feature>
<evidence type="ECO:0000313" key="15">
    <source>
        <dbReference type="Proteomes" id="UP001497600"/>
    </source>
</evidence>
<comment type="pathway">
    <text evidence="2">Metabolic intermediate biosynthesis; chorismate biosynthesis; chorismate from D-erythrose 4-phosphate and phosphoenolpyruvate: step 1/7.</text>
</comment>
<evidence type="ECO:0000256" key="8">
    <source>
        <dbReference type="ARBA" id="ARBA00031111"/>
    </source>
</evidence>
<keyword evidence="6" id="KW-0808">Transferase</keyword>
<dbReference type="InterPro" id="IPR006219">
    <property type="entry name" value="DAHP_synth_1"/>
</dbReference>
<evidence type="ECO:0000256" key="11">
    <source>
        <dbReference type="ARBA" id="ARBA00047508"/>
    </source>
</evidence>
<dbReference type="Gene3D" id="3.20.20.70">
    <property type="entry name" value="Aldolase class I"/>
    <property type="match status" value="1"/>
</dbReference>
<evidence type="ECO:0000256" key="10">
    <source>
        <dbReference type="ARBA" id="ARBA00032193"/>
    </source>
</evidence>
<evidence type="ECO:0000256" key="2">
    <source>
        <dbReference type="ARBA" id="ARBA00004688"/>
    </source>
</evidence>
<dbReference type="Pfam" id="PF00793">
    <property type="entry name" value="DAHP_synth_1"/>
    <property type="match status" value="1"/>
</dbReference>
<sequence length="501" mass="56379">MTTDPISVCTSEGKQPLPSRSRTNSSIDSESSSKLLGPSWVYGTTTQVGSPSRSQFGVRSSGLCLSERNGGPIAVPQPEVIQNILFPTNVELQQKITHYREKVNTLLCRGIENGDSNVAKNDNPLLVITGPSYVSDSNQIKACAQWIGTLLGKEFSNLPHALLPDSVRALYDKRVSIPRNLLLSVRTNLTKYNRPYSELGEVPTSSIMTFEIDQGIPVCRALLCELAEICPIVGEISDTITPQYLSDLFCLGMVGSTLIESQLHRELVSGISYPIGFQTSDSHLPFDKGMYKHKINAALDAMYACSQPHQFLSVTKIGTVAVVGTIGNEDTFIILQINNYLSSNDLIEFIEMIYNYSKLDKRRPKIMLNVGRISNLEYDFKTSIMKELLSNAQVQNKILGVLVDSGDHYIPNGFNFELNERHPFDSNDMDTPCSREDLLNRQKLIDINRYFVKNRAFMNKELKSSIGQIEKENEEMEYYEYFINADRFIFELEYFSTDRLC</sequence>
<feature type="region of interest" description="Disordered" evidence="12">
    <location>
        <begin position="1"/>
        <end position="34"/>
    </location>
</feature>
<evidence type="ECO:0000256" key="12">
    <source>
        <dbReference type="SAM" id="MobiDB-lite"/>
    </source>
</evidence>
<gene>
    <name evidence="14" type="ORF">CAAN4_E10198</name>
</gene>
<keyword evidence="5" id="KW-0028">Amino-acid biosynthesis</keyword>
<evidence type="ECO:0000313" key="14">
    <source>
        <dbReference type="EMBL" id="CAK7908424.1"/>
    </source>
</evidence>
<keyword evidence="7" id="KW-0057">Aromatic amino acid biosynthesis</keyword>
<dbReference type="InterPro" id="IPR013785">
    <property type="entry name" value="Aldolase_TIM"/>
</dbReference>
<evidence type="ECO:0000259" key="13">
    <source>
        <dbReference type="Pfam" id="PF00793"/>
    </source>
</evidence>
<dbReference type="InterPro" id="IPR006218">
    <property type="entry name" value="DAHP1/KDSA"/>
</dbReference>
<evidence type="ECO:0000256" key="4">
    <source>
        <dbReference type="ARBA" id="ARBA00012694"/>
    </source>
</evidence>
<evidence type="ECO:0000256" key="9">
    <source>
        <dbReference type="ARBA" id="ARBA00031349"/>
    </source>
</evidence>
<comment type="function">
    <text evidence="1">Stereospecific condensation of phosphoenolpyruvate (PEP) and D-erythrose-4-phosphate (E4P) giving rise to 3-deoxy-D-arabino-heptulosonate-7-phosphate (DAHP).</text>
</comment>
<feature type="compositionally biased region" description="Polar residues" evidence="12">
    <location>
        <begin position="1"/>
        <end position="13"/>
    </location>
</feature>
<evidence type="ECO:0000256" key="5">
    <source>
        <dbReference type="ARBA" id="ARBA00022605"/>
    </source>
</evidence>
<comment type="catalytic activity">
    <reaction evidence="11">
        <text>D-erythrose 4-phosphate + phosphoenolpyruvate + H2O = 7-phospho-2-dehydro-3-deoxy-D-arabino-heptonate + phosphate</text>
        <dbReference type="Rhea" id="RHEA:14717"/>
        <dbReference type="ChEBI" id="CHEBI:15377"/>
        <dbReference type="ChEBI" id="CHEBI:16897"/>
        <dbReference type="ChEBI" id="CHEBI:43474"/>
        <dbReference type="ChEBI" id="CHEBI:58394"/>
        <dbReference type="ChEBI" id="CHEBI:58702"/>
        <dbReference type="EC" id="2.5.1.54"/>
    </reaction>
</comment>
<proteinExistence type="inferred from homology"/>
<dbReference type="EC" id="2.5.1.54" evidence="4"/>
<evidence type="ECO:0000256" key="7">
    <source>
        <dbReference type="ARBA" id="ARBA00023141"/>
    </source>
</evidence>
<evidence type="ECO:0000256" key="1">
    <source>
        <dbReference type="ARBA" id="ARBA00003726"/>
    </source>
</evidence>
<reference evidence="14 15" key="1">
    <citation type="submission" date="2024-01" db="EMBL/GenBank/DDBJ databases">
        <authorList>
            <consortium name="Genoscope - CEA"/>
            <person name="William W."/>
        </authorList>
    </citation>
    <scope>NUCLEOTIDE SEQUENCE [LARGE SCALE GENOMIC DNA]</scope>
    <source>
        <strain evidence="14 15">29B2s-10</strain>
    </source>
</reference>
<dbReference type="Proteomes" id="UP001497600">
    <property type="component" value="Chromosome E"/>
</dbReference>
<accession>A0ABP0ED13</accession>
<dbReference type="SUPFAM" id="SSF51569">
    <property type="entry name" value="Aldolase"/>
    <property type="match status" value="1"/>
</dbReference>
<keyword evidence="15" id="KW-1185">Reference proteome</keyword>
<protein>
    <recommendedName>
        <fullName evidence="4">3-deoxy-7-phosphoheptulonate synthase</fullName>
        <ecNumber evidence="4">2.5.1.54</ecNumber>
    </recommendedName>
    <alternativeName>
        <fullName evidence="10">3-deoxy-D-arabino-heptulosonate 7-phosphate synthase</fullName>
    </alternativeName>
    <alternativeName>
        <fullName evidence="9">DAHP synthase</fullName>
    </alternativeName>
    <alternativeName>
        <fullName evidence="8">Phospho-2-keto-3-deoxyheptonate aldolase</fullName>
    </alternativeName>
</protein>